<organism evidence="2 3">
    <name type="scientific">Globodera rostochiensis</name>
    <name type="common">Golden nematode worm</name>
    <name type="synonym">Heterodera rostochiensis</name>
    <dbReference type="NCBI Taxonomy" id="31243"/>
    <lineage>
        <taxon>Eukaryota</taxon>
        <taxon>Metazoa</taxon>
        <taxon>Ecdysozoa</taxon>
        <taxon>Nematoda</taxon>
        <taxon>Chromadorea</taxon>
        <taxon>Rhabditida</taxon>
        <taxon>Tylenchina</taxon>
        <taxon>Tylenchomorpha</taxon>
        <taxon>Tylenchoidea</taxon>
        <taxon>Heteroderidae</taxon>
        <taxon>Heteroderinae</taxon>
        <taxon>Globodera</taxon>
    </lineage>
</organism>
<feature type="transmembrane region" description="Helical" evidence="1">
    <location>
        <begin position="103"/>
        <end position="127"/>
    </location>
</feature>
<reference evidence="3" key="1">
    <citation type="submission" date="2022-11" db="UniProtKB">
        <authorList>
            <consortium name="WormBaseParasite"/>
        </authorList>
    </citation>
    <scope>IDENTIFICATION</scope>
</reference>
<feature type="transmembrane region" description="Helical" evidence="1">
    <location>
        <begin position="69"/>
        <end position="97"/>
    </location>
</feature>
<feature type="transmembrane region" description="Helical" evidence="1">
    <location>
        <begin position="201"/>
        <end position="223"/>
    </location>
</feature>
<dbReference type="Proteomes" id="UP000887572">
    <property type="component" value="Unplaced"/>
</dbReference>
<feature type="transmembrane region" description="Helical" evidence="1">
    <location>
        <begin position="272"/>
        <end position="295"/>
    </location>
</feature>
<protein>
    <submittedName>
        <fullName evidence="3">Odorant receptor</fullName>
    </submittedName>
</protein>
<evidence type="ECO:0000256" key="1">
    <source>
        <dbReference type="SAM" id="Phobius"/>
    </source>
</evidence>
<sequence>MEVFFFHPEEYDRLYNCSAYSIDQIPLEKRQHILIGVIFLSIGIICEVLYIPCMIAIRKHMDNTCYKFMFYISIMDMLCLTLNAITTGILAICGAVFCTSPRFIYIAGAFGLSLWGCETVAEMSLALNRCLELAWSRVARVLFHGKQIYLWMLFPTVYGLYFLIFTKPIIFSGMYITWFFNPHIGYINDYEIIYRNDLHAVHNYIVIIVLSSTYLTFAMIFFVQGRQFKTLSTDTGTVYQKQVFIQVILISSSNAIAAAICVFMNFVSLSEFLIILGQFCWIMAHGLPPIIYLLLNKTVRRDVYIMLVRHLAVMFPWITVPPELSSTLACVNVGQPTFAPPHLRPPHLRPYICALHTGKKLETRGL</sequence>
<accession>A0A914ICG5</accession>
<dbReference type="PANTHER" id="PTHR23021:SF11">
    <property type="entry name" value="SERPENTINE RECEPTOR, CLASS T"/>
    <property type="match status" value="1"/>
</dbReference>
<feature type="transmembrane region" description="Helical" evidence="1">
    <location>
        <begin position="148"/>
        <end position="181"/>
    </location>
</feature>
<name>A0A914ICG5_GLORO</name>
<keyword evidence="1" id="KW-0472">Membrane</keyword>
<dbReference type="Pfam" id="PF10321">
    <property type="entry name" value="7TM_GPCR_Srt"/>
    <property type="match status" value="1"/>
</dbReference>
<proteinExistence type="predicted"/>
<keyword evidence="2" id="KW-1185">Reference proteome</keyword>
<dbReference type="SUPFAM" id="SSF81321">
    <property type="entry name" value="Family A G protein-coupled receptor-like"/>
    <property type="match status" value="1"/>
</dbReference>
<keyword evidence="1" id="KW-1133">Transmembrane helix</keyword>
<dbReference type="InterPro" id="IPR019425">
    <property type="entry name" value="7TM_GPCR_serpentine_rcpt_Srt"/>
</dbReference>
<dbReference type="AlphaFoldDB" id="A0A914ICG5"/>
<feature type="transmembrane region" description="Helical" evidence="1">
    <location>
        <begin position="33"/>
        <end position="57"/>
    </location>
</feature>
<keyword evidence="1" id="KW-0812">Transmembrane</keyword>
<feature type="transmembrane region" description="Helical" evidence="1">
    <location>
        <begin position="243"/>
        <end position="266"/>
    </location>
</feature>
<dbReference type="WBParaSite" id="Gr19_v10_g9556.t1">
    <property type="protein sequence ID" value="Gr19_v10_g9556.t1"/>
    <property type="gene ID" value="Gr19_v10_g9556"/>
</dbReference>
<dbReference type="Gene3D" id="1.20.1070.10">
    <property type="entry name" value="Rhodopsin 7-helix transmembrane proteins"/>
    <property type="match status" value="1"/>
</dbReference>
<dbReference type="PANTHER" id="PTHR23021">
    <property type="entry name" value="SERPENTINE RECEPTOR, CLASS T"/>
    <property type="match status" value="1"/>
</dbReference>
<evidence type="ECO:0000313" key="2">
    <source>
        <dbReference type="Proteomes" id="UP000887572"/>
    </source>
</evidence>
<evidence type="ECO:0000313" key="3">
    <source>
        <dbReference type="WBParaSite" id="Gr19_v10_g9556.t1"/>
    </source>
</evidence>